<dbReference type="GO" id="GO:0006313">
    <property type="term" value="P:DNA transposition"/>
    <property type="evidence" value="ECO:0007669"/>
    <property type="project" value="InterPro"/>
</dbReference>
<evidence type="ECO:0000313" key="3">
    <source>
        <dbReference type="EMBL" id="CAA9444816.1"/>
    </source>
</evidence>
<dbReference type="Pfam" id="PF13340">
    <property type="entry name" value="DUF4096"/>
    <property type="match status" value="1"/>
</dbReference>
<organism evidence="3">
    <name type="scientific">uncultured Rubrobacteraceae bacterium</name>
    <dbReference type="NCBI Taxonomy" id="349277"/>
    <lineage>
        <taxon>Bacteria</taxon>
        <taxon>Bacillati</taxon>
        <taxon>Actinomycetota</taxon>
        <taxon>Rubrobacteria</taxon>
        <taxon>Rubrobacterales</taxon>
        <taxon>Rubrobacteraceae</taxon>
        <taxon>environmental samples</taxon>
    </lineage>
</organism>
<dbReference type="NCBIfam" id="NF033580">
    <property type="entry name" value="transpos_IS5_3"/>
    <property type="match status" value="1"/>
</dbReference>
<feature type="domain" description="Insertion element IS402-like" evidence="2">
    <location>
        <begin position="12"/>
        <end position="84"/>
    </location>
</feature>
<protein>
    <submittedName>
        <fullName evidence="3">Transposase, IS4 family</fullName>
    </submittedName>
</protein>
<dbReference type="GO" id="GO:0004803">
    <property type="term" value="F:transposase activity"/>
    <property type="evidence" value="ECO:0007669"/>
    <property type="project" value="InterPro"/>
</dbReference>
<dbReference type="PANTHER" id="PTHR30007:SF0">
    <property type="entry name" value="TRANSPOSASE"/>
    <property type="match status" value="1"/>
</dbReference>
<dbReference type="PANTHER" id="PTHR30007">
    <property type="entry name" value="PHP DOMAIN PROTEIN"/>
    <property type="match status" value="1"/>
</dbReference>
<dbReference type="GO" id="GO:0003677">
    <property type="term" value="F:DNA binding"/>
    <property type="evidence" value="ECO:0007669"/>
    <property type="project" value="InterPro"/>
</dbReference>
<dbReference type="InterPro" id="IPR002559">
    <property type="entry name" value="Transposase_11"/>
</dbReference>
<dbReference type="EMBL" id="CADCVG010000014">
    <property type="protein sequence ID" value="CAA9444816.1"/>
    <property type="molecule type" value="Genomic_DNA"/>
</dbReference>
<accession>A0A6J4QR59</accession>
<dbReference type="InterPro" id="IPR025161">
    <property type="entry name" value="IS402-like_dom"/>
</dbReference>
<feature type="domain" description="Transposase IS4-like" evidence="1">
    <location>
        <begin position="101"/>
        <end position="281"/>
    </location>
</feature>
<evidence type="ECO:0000259" key="1">
    <source>
        <dbReference type="Pfam" id="PF01609"/>
    </source>
</evidence>
<sequence length="291" mass="33580">MPSSLCPYPSDLSDREWEIFAPLIPPAKPGGRPRKWPTRKLLNAIFYLLRSGCQWRMLPREFPPWSTVHHYFRMWRLDGTWEKINAVLREKTRTSAGRDPQPSAGILDTQSVKTTSVGGVRGYDGAKKLSGRKRHLLVDTLGMVLKARVHTADLQDRAAVSLMLEGAAEEFPRLEHLWVDQGYTGAGKAWIEEHLGWSVEVVKHPPKARGEWQPRGDLDDLSTVWFEWVRLPPEPKRFRGPLPRRWVAERTIGWLSQSRRMSKDYERLCETSQAMIHAVMSRLMLKRLARV</sequence>
<reference evidence="3" key="1">
    <citation type="submission" date="2020-02" db="EMBL/GenBank/DDBJ databases">
        <authorList>
            <person name="Meier V. D."/>
        </authorList>
    </citation>
    <scope>NUCLEOTIDE SEQUENCE</scope>
    <source>
        <strain evidence="3">AVDCRST_MAG14</strain>
    </source>
</reference>
<evidence type="ECO:0000259" key="2">
    <source>
        <dbReference type="Pfam" id="PF13340"/>
    </source>
</evidence>
<gene>
    <name evidence="3" type="ORF">AVDCRST_MAG14-294</name>
</gene>
<dbReference type="Pfam" id="PF01609">
    <property type="entry name" value="DDE_Tnp_1"/>
    <property type="match status" value="1"/>
</dbReference>
<proteinExistence type="predicted"/>
<dbReference type="AlphaFoldDB" id="A0A6J4QR59"/>
<name>A0A6J4QR59_9ACTN</name>